<dbReference type="Pfam" id="PF21310">
    <property type="entry name" value="OCRL-like_ASH"/>
    <property type="match status" value="1"/>
</dbReference>
<dbReference type="SMART" id="SM00128">
    <property type="entry name" value="IPPc"/>
    <property type="match status" value="1"/>
</dbReference>
<dbReference type="SUPFAM" id="SSF56219">
    <property type="entry name" value="DNase I-like"/>
    <property type="match status" value="1"/>
</dbReference>
<keyword evidence="4" id="KW-1185">Reference proteome</keyword>
<organism evidence="3 4">
    <name type="scientific">Gomphillus americanus</name>
    <dbReference type="NCBI Taxonomy" id="1940652"/>
    <lineage>
        <taxon>Eukaryota</taxon>
        <taxon>Fungi</taxon>
        <taxon>Dikarya</taxon>
        <taxon>Ascomycota</taxon>
        <taxon>Pezizomycotina</taxon>
        <taxon>Lecanoromycetes</taxon>
        <taxon>OSLEUM clade</taxon>
        <taxon>Ostropomycetidae</taxon>
        <taxon>Ostropales</taxon>
        <taxon>Graphidaceae</taxon>
        <taxon>Gomphilloideae</taxon>
        <taxon>Gomphillus</taxon>
    </lineage>
</organism>
<dbReference type="InterPro" id="IPR036691">
    <property type="entry name" value="Endo/exonu/phosph_ase_sf"/>
</dbReference>
<accession>A0A8H3IBC1</accession>
<evidence type="ECO:0000259" key="2">
    <source>
        <dbReference type="SMART" id="SM00128"/>
    </source>
</evidence>
<dbReference type="InterPro" id="IPR013783">
    <property type="entry name" value="Ig-like_fold"/>
</dbReference>
<comment type="caution">
    <text evidence="3">The sequence shown here is derived from an EMBL/GenBank/DDBJ whole genome shotgun (WGS) entry which is preliminary data.</text>
</comment>
<reference evidence="3" key="1">
    <citation type="submission" date="2021-03" db="EMBL/GenBank/DDBJ databases">
        <authorList>
            <person name="Tagirdzhanova G."/>
        </authorList>
    </citation>
    <scope>NUCLEOTIDE SEQUENCE</scope>
</reference>
<dbReference type="AlphaFoldDB" id="A0A8H3IBC1"/>
<dbReference type="OrthoDB" id="7862313at2759"/>
<gene>
    <name evidence="3" type="ORF">GOMPHAMPRED_007542</name>
</gene>
<evidence type="ECO:0000313" key="3">
    <source>
        <dbReference type="EMBL" id="CAF9912068.1"/>
    </source>
</evidence>
<dbReference type="GO" id="GO:0046856">
    <property type="term" value="P:phosphatidylinositol dephosphorylation"/>
    <property type="evidence" value="ECO:0007669"/>
    <property type="project" value="InterPro"/>
</dbReference>
<dbReference type="Proteomes" id="UP000664169">
    <property type="component" value="Unassembled WGS sequence"/>
</dbReference>
<feature type="compositionally biased region" description="Acidic residues" evidence="1">
    <location>
        <begin position="462"/>
        <end position="474"/>
    </location>
</feature>
<name>A0A8H3IBC1_9LECA</name>
<dbReference type="GO" id="GO:0004439">
    <property type="term" value="F:phosphatidylinositol-4,5-bisphosphate 5-phosphatase activity"/>
    <property type="evidence" value="ECO:0007669"/>
    <property type="project" value="TreeGrafter"/>
</dbReference>
<dbReference type="InterPro" id="IPR000300">
    <property type="entry name" value="IPPc"/>
</dbReference>
<dbReference type="InterPro" id="IPR048869">
    <property type="entry name" value="OCRL-1_2_ASH"/>
</dbReference>
<dbReference type="PANTHER" id="PTHR11200">
    <property type="entry name" value="INOSITOL 5-PHOSPHATASE"/>
    <property type="match status" value="1"/>
</dbReference>
<feature type="domain" description="Inositol polyphosphate-related phosphatase" evidence="2">
    <location>
        <begin position="46"/>
        <end position="532"/>
    </location>
</feature>
<sequence length="974" mass="109573">MPSDIKPIDPGTPFRDPHVSVSAEFNTQRHLAREVLGRRDEYTRAKQIRVKTGSWNVASCAGTEKDIKGWFVEGKGISSLHGGLPIGNKTNDEQVEDVPTQEARASKHESTIPINDAYHLPSNDEIDVYALGLQEIVDINSAAEALRPYNDSAPATRWKEAMAAALPEGYVLVAEQQCLGLLLLVYASPSIASTISSVSTTSVGTGLMGYMANKGAVAARLVLGQTTKMVFVNCHLAAGNDKASLERRNWDVSQIIQRTRFSPIDHGNGVMDELGDYIGEEDFAFWFGDLNYRLSDIPGDDVRRLLLLHTRNEYGQDDKTRQIIDRELKLKEDAKSKDVMAGGEAIEPSMDPASPLTTIASLMIHDQLHAQMRLRKAFHEGWQEGPIQFLPTYKYDIGSVGMFDSSEKRRSPSWCDRILYRTKKHYQYWRQQAKELEKVHKRDEEMKARGLEKENAEDIIFDYDPETDGDDGVGDDPTSHNNESNDTPVYQEVATDSVGSINLEYYVSHQRILSSDHKPLAAIFDIQYNAVDAELKSRIYQDVAKEIDRQENEGRPSVTAIFESQDLHEKPSDGCQFGDLRFFQEKTVLLTVANTSPVPATFEFVQRDGVPAIPLWMRLEIRNGPRNTGHNNFPDPITLQPGDSANIDVVAFVHQAEQLYQFNEGSTKPDAVLVMRVYKGRDHFIPVQANWLPSCFGLSIDRLIRIGKDGVRKQRLDRELDKEVVKSSAPRELFRLTESLEKGLSNIASDPARLEVMRQQNLGWPFVCRPIEEIARDDQSLSIREALDTGSPIELPNANSIEEIELLSETLVLFLSYMSGQIVPLQLWDILSVSLVELEKARRLPQDEQLRSHVLDVLSTSPPASISFTFITFMLSRFVTIMAPVDDALDSAGPLLMLSTPGVQDSILKRARGLSLRDDQRGTRKRQIETAYVERFMSLIFEMDDSLKGTRARKISFDMKKLVLEAFILNRKAE</sequence>
<dbReference type="EMBL" id="CAJPDQ010000007">
    <property type="protein sequence ID" value="CAF9912068.1"/>
    <property type="molecule type" value="Genomic_DNA"/>
</dbReference>
<dbReference type="Gene3D" id="3.60.10.10">
    <property type="entry name" value="Endonuclease/exonuclease/phosphatase"/>
    <property type="match status" value="1"/>
</dbReference>
<dbReference type="PANTHER" id="PTHR11200:SF300">
    <property type="entry name" value="TYPE II INOSITOL 1,4,5-TRISPHOSPHATE 5-PHOSPHATASE"/>
    <property type="match status" value="1"/>
</dbReference>
<protein>
    <recommendedName>
        <fullName evidence="2">Inositol polyphosphate-related phosphatase domain-containing protein</fullName>
    </recommendedName>
</protein>
<dbReference type="Gene3D" id="2.60.40.10">
    <property type="entry name" value="Immunoglobulins"/>
    <property type="match status" value="1"/>
</dbReference>
<feature type="region of interest" description="Disordered" evidence="1">
    <location>
        <begin position="462"/>
        <end position="487"/>
    </location>
</feature>
<evidence type="ECO:0000313" key="4">
    <source>
        <dbReference type="Proteomes" id="UP000664169"/>
    </source>
</evidence>
<dbReference type="InterPro" id="IPR046985">
    <property type="entry name" value="IP5"/>
</dbReference>
<dbReference type="Pfam" id="PF22669">
    <property type="entry name" value="Exo_endo_phos2"/>
    <property type="match status" value="2"/>
</dbReference>
<evidence type="ECO:0000256" key="1">
    <source>
        <dbReference type="SAM" id="MobiDB-lite"/>
    </source>
</evidence>
<proteinExistence type="predicted"/>